<comment type="similarity">
    <text evidence="2">Belongs to the acetate uptake transporter (AceTr) (TC 2.A.96) family.</text>
</comment>
<evidence type="ECO:0000256" key="6">
    <source>
        <dbReference type="ARBA" id="ARBA00023002"/>
    </source>
</evidence>
<dbReference type="InterPro" id="IPR000791">
    <property type="entry name" value="Gpr1/Fun34/SatP-like"/>
</dbReference>
<comment type="subcellular location">
    <subcellularLocation>
        <location evidence="1">Membrane</location>
        <topology evidence="1">Multi-pass membrane protein</topology>
    </subcellularLocation>
</comment>
<evidence type="ECO:0000313" key="11">
    <source>
        <dbReference type="EMBL" id="KAF2235825.1"/>
    </source>
</evidence>
<evidence type="ECO:0000313" key="12">
    <source>
        <dbReference type="Proteomes" id="UP000800092"/>
    </source>
</evidence>
<dbReference type="InterPro" id="IPR046373">
    <property type="entry name" value="Acyl-CoA_Oxase/DH_mid-dom_sf"/>
</dbReference>
<dbReference type="GO" id="GO:0006552">
    <property type="term" value="P:L-leucine catabolic process"/>
    <property type="evidence" value="ECO:0007669"/>
    <property type="project" value="TreeGrafter"/>
</dbReference>
<keyword evidence="6" id="KW-0560">Oxidoreductase</keyword>
<keyword evidence="7 8" id="KW-0472">Membrane</keyword>
<keyword evidence="3" id="KW-0285">Flavoprotein</keyword>
<dbReference type="PANTHER" id="PTHR43884:SF12">
    <property type="entry name" value="ISOVALERYL-COA DEHYDROGENASE, MITOCHONDRIAL-RELATED"/>
    <property type="match status" value="1"/>
</dbReference>
<evidence type="ECO:0000256" key="3">
    <source>
        <dbReference type="ARBA" id="ARBA00022630"/>
    </source>
</evidence>
<dbReference type="EMBL" id="ML991789">
    <property type="protein sequence ID" value="KAF2235825.1"/>
    <property type="molecule type" value="Genomic_DNA"/>
</dbReference>
<keyword evidence="5 8" id="KW-1133">Transmembrane helix</keyword>
<dbReference type="InterPro" id="IPR013786">
    <property type="entry name" value="AcylCoA_DH/ox_N"/>
</dbReference>
<evidence type="ECO:0000256" key="7">
    <source>
        <dbReference type="ARBA" id="ARBA00023136"/>
    </source>
</evidence>
<dbReference type="InterPro" id="IPR013107">
    <property type="entry name" value="Acyl-CoA_DH_C"/>
</dbReference>
<feature type="domain" description="Acyl-CoA dehydrogenase/oxidase N-terminal" evidence="9">
    <location>
        <begin position="287"/>
        <end position="372"/>
    </location>
</feature>
<dbReference type="PANTHER" id="PTHR43884">
    <property type="entry name" value="ACYL-COA DEHYDROGENASE"/>
    <property type="match status" value="1"/>
</dbReference>
<dbReference type="Pfam" id="PF01184">
    <property type="entry name" value="Gpr1_Fun34_YaaH"/>
    <property type="match status" value="1"/>
</dbReference>
<evidence type="ECO:0000256" key="2">
    <source>
        <dbReference type="ARBA" id="ARBA00005587"/>
    </source>
</evidence>
<feature type="domain" description="Acyl-CoA dehydrogenase C-terminal" evidence="10">
    <location>
        <begin position="505"/>
        <end position="645"/>
    </location>
</feature>
<evidence type="ECO:0000259" key="9">
    <source>
        <dbReference type="Pfam" id="PF02771"/>
    </source>
</evidence>
<dbReference type="InterPro" id="IPR036250">
    <property type="entry name" value="AcylCo_DH-like_C"/>
</dbReference>
<accession>A0A6A6HCJ6</accession>
<evidence type="ECO:0000259" key="10">
    <source>
        <dbReference type="Pfam" id="PF08028"/>
    </source>
</evidence>
<dbReference type="InterPro" id="IPR009100">
    <property type="entry name" value="AcylCoA_DH/oxidase_NM_dom_sf"/>
</dbReference>
<dbReference type="Gene3D" id="1.20.140.10">
    <property type="entry name" value="Butyryl-CoA Dehydrogenase, subunit A, domain 3"/>
    <property type="match status" value="1"/>
</dbReference>
<dbReference type="FunFam" id="2.40.110.10:FF:000020">
    <property type="entry name" value="Putative acyl-CoA dehydrogenase YdbM"/>
    <property type="match status" value="1"/>
</dbReference>
<keyword evidence="4 8" id="KW-0812">Transmembrane</keyword>
<dbReference type="AlphaFoldDB" id="A0A6A6HCJ6"/>
<evidence type="ECO:0000256" key="1">
    <source>
        <dbReference type="ARBA" id="ARBA00004141"/>
    </source>
</evidence>
<evidence type="ECO:0000256" key="8">
    <source>
        <dbReference type="SAM" id="Phobius"/>
    </source>
</evidence>
<feature type="transmembrane region" description="Helical" evidence="8">
    <location>
        <begin position="89"/>
        <end position="106"/>
    </location>
</feature>
<dbReference type="InterPro" id="IPR037069">
    <property type="entry name" value="AcylCoA_DH/ox_N_sf"/>
</dbReference>
<dbReference type="Gene3D" id="2.40.110.10">
    <property type="entry name" value="Butyryl-CoA Dehydrogenase, subunit A, domain 2"/>
    <property type="match status" value="1"/>
</dbReference>
<organism evidence="11 12">
    <name type="scientific">Viridothelium virens</name>
    <name type="common">Speckled blister lichen</name>
    <name type="synonym">Trypethelium virens</name>
    <dbReference type="NCBI Taxonomy" id="1048519"/>
    <lineage>
        <taxon>Eukaryota</taxon>
        <taxon>Fungi</taxon>
        <taxon>Dikarya</taxon>
        <taxon>Ascomycota</taxon>
        <taxon>Pezizomycotina</taxon>
        <taxon>Dothideomycetes</taxon>
        <taxon>Dothideomycetes incertae sedis</taxon>
        <taxon>Trypetheliales</taxon>
        <taxon>Trypetheliaceae</taxon>
        <taxon>Viridothelium</taxon>
    </lineage>
</organism>
<evidence type="ECO:0000256" key="4">
    <source>
        <dbReference type="ARBA" id="ARBA00022692"/>
    </source>
</evidence>
<dbReference type="Pfam" id="PF02771">
    <property type="entry name" value="Acyl-CoA_dh_N"/>
    <property type="match status" value="1"/>
</dbReference>
<sequence length="671" mass="74000">MTLTTSSLSLTEQCNSTTTDIFIGNIFFVAGKVVVISTRWETIFGTTLQIQSYQHSVSSKQNSGPSSLETFGVEESHGSDLVSYSNSPGFWVFMWVAWDALFLIGFTSPNLIYSGVFFTVKMVFTLVAASYLASADGIDNTSTGIKEAADAIAFVMGMLGYHRVGNLMSQDVLRLGLPIGDTGRFLRGRSKQYFKQVGETVTLPFSYLLAASPVRLHSVDPTQMKLEGRSRSFFFSLNKMSPSAIDTSLQATDPAVYDDHFKVFASSVLPQTEEEWILRASNIAQILAEDVSTRDREQKIPEAEVALLKSSGLTKILGPKAFGGGGQAWNVGYKVIREVAKGDGSLGMLLGYHLLWSWTAHVVGTNEQRDRFQELIIKNNYFIGGAVNPRDSDLNITSENEHIVFNGFKNFNTGGVISDLTVLEGVLEGSDAHIFAFCPTQQSGIQFAHNWNNMGLRLTESGSVKIDRVAVPWEDALGWDPKLKKPLAEFLDTPWASLLLPTIQLVFSNFYIGIALGALDFSLKYTKANTRAWPFGGDNKDSASDEFYILERYGNFFAHLRAAEALADRAGIVIADLYNNRSEERDITPQERGEAAEWVASVKVVATDTALRVTAGVFEVTGARATATKVGLDRFWRDVRTHSLHDPVAYKNKELGRFALLGEIPAITWYT</sequence>
<dbReference type="GO" id="GO:0008470">
    <property type="term" value="F:3-methylbutanoyl-CoA dehydrogenase activity"/>
    <property type="evidence" value="ECO:0007669"/>
    <property type="project" value="TreeGrafter"/>
</dbReference>
<name>A0A6A6HCJ6_VIRVR</name>
<dbReference type="SUPFAM" id="SSF56645">
    <property type="entry name" value="Acyl-CoA dehydrogenase NM domain-like"/>
    <property type="match status" value="1"/>
</dbReference>
<keyword evidence="12" id="KW-1185">Reference proteome</keyword>
<reference evidence="11" key="1">
    <citation type="journal article" date="2020" name="Stud. Mycol.">
        <title>101 Dothideomycetes genomes: a test case for predicting lifestyles and emergence of pathogens.</title>
        <authorList>
            <person name="Haridas S."/>
            <person name="Albert R."/>
            <person name="Binder M."/>
            <person name="Bloem J."/>
            <person name="Labutti K."/>
            <person name="Salamov A."/>
            <person name="Andreopoulos B."/>
            <person name="Baker S."/>
            <person name="Barry K."/>
            <person name="Bills G."/>
            <person name="Bluhm B."/>
            <person name="Cannon C."/>
            <person name="Castanera R."/>
            <person name="Culley D."/>
            <person name="Daum C."/>
            <person name="Ezra D."/>
            <person name="Gonzalez J."/>
            <person name="Henrissat B."/>
            <person name="Kuo A."/>
            <person name="Liang C."/>
            <person name="Lipzen A."/>
            <person name="Lutzoni F."/>
            <person name="Magnuson J."/>
            <person name="Mondo S."/>
            <person name="Nolan M."/>
            <person name="Ohm R."/>
            <person name="Pangilinan J."/>
            <person name="Park H.-J."/>
            <person name="Ramirez L."/>
            <person name="Alfaro M."/>
            <person name="Sun H."/>
            <person name="Tritt A."/>
            <person name="Yoshinaga Y."/>
            <person name="Zwiers L.-H."/>
            <person name="Turgeon B."/>
            <person name="Goodwin S."/>
            <person name="Spatafora J."/>
            <person name="Crous P."/>
            <person name="Grigoriev I."/>
        </authorList>
    </citation>
    <scope>NUCLEOTIDE SEQUENCE</scope>
    <source>
        <strain evidence="11">Tuck. ex Michener</strain>
    </source>
</reference>
<dbReference type="Gene3D" id="1.10.540.10">
    <property type="entry name" value="Acyl-CoA dehydrogenase/oxidase, N-terminal domain"/>
    <property type="match status" value="1"/>
</dbReference>
<dbReference type="Pfam" id="PF08028">
    <property type="entry name" value="Acyl-CoA_dh_2"/>
    <property type="match status" value="1"/>
</dbReference>
<feature type="transmembrane region" description="Helical" evidence="8">
    <location>
        <begin position="111"/>
        <end position="133"/>
    </location>
</feature>
<evidence type="ECO:0000256" key="5">
    <source>
        <dbReference type="ARBA" id="ARBA00022989"/>
    </source>
</evidence>
<gene>
    <name evidence="11" type="ORF">EV356DRAFT_464766</name>
</gene>
<dbReference type="OrthoDB" id="5356974at2759"/>
<protein>
    <submittedName>
        <fullName evidence="11">Acyl-CoA dehydrogenase NM domain-like protein</fullName>
    </submittedName>
</protein>
<dbReference type="GO" id="GO:0016020">
    <property type="term" value="C:membrane"/>
    <property type="evidence" value="ECO:0007669"/>
    <property type="project" value="UniProtKB-SubCell"/>
</dbReference>
<dbReference type="GO" id="GO:0050660">
    <property type="term" value="F:flavin adenine dinucleotide binding"/>
    <property type="evidence" value="ECO:0007669"/>
    <property type="project" value="InterPro"/>
</dbReference>
<proteinExistence type="inferred from homology"/>
<dbReference type="FunFam" id="1.10.540.10:FF:000025">
    <property type="entry name" value="Related to Dibenzothiophene desulfurization enzyme C"/>
    <property type="match status" value="1"/>
</dbReference>
<dbReference type="Proteomes" id="UP000800092">
    <property type="component" value="Unassembled WGS sequence"/>
</dbReference>
<dbReference type="SUPFAM" id="SSF47203">
    <property type="entry name" value="Acyl-CoA dehydrogenase C-terminal domain-like"/>
    <property type="match status" value="1"/>
</dbReference>